<proteinExistence type="inferred from homology"/>
<name>A0A6M2BR26_9GAMM</name>
<dbReference type="EMBL" id="JAAMOW010000003">
    <property type="protein sequence ID" value="NGY04533.1"/>
    <property type="molecule type" value="Genomic_DNA"/>
</dbReference>
<dbReference type="PANTHER" id="PTHR43701:SF2">
    <property type="entry name" value="MEMBRANE TRANSPORTER PROTEIN YJNA-RELATED"/>
    <property type="match status" value="1"/>
</dbReference>
<dbReference type="InterPro" id="IPR051598">
    <property type="entry name" value="TSUP/Inactive_protease-like"/>
</dbReference>
<keyword evidence="5 6" id="KW-0472">Membrane</keyword>
<keyword evidence="8" id="KW-1185">Reference proteome</keyword>
<comment type="subcellular location">
    <subcellularLocation>
        <location evidence="6">Cell membrane</location>
        <topology evidence="6">Multi-pass membrane protein</topology>
    </subcellularLocation>
    <subcellularLocation>
        <location evidence="1">Membrane</location>
        <topology evidence="1">Multi-pass membrane protein</topology>
    </subcellularLocation>
</comment>
<keyword evidence="3 6" id="KW-0812">Transmembrane</keyword>
<evidence type="ECO:0000313" key="7">
    <source>
        <dbReference type="EMBL" id="NGY04533.1"/>
    </source>
</evidence>
<comment type="similarity">
    <text evidence="2 6">Belongs to the 4-toluene sulfonate uptake permease (TSUP) (TC 2.A.102) family.</text>
</comment>
<evidence type="ECO:0000256" key="1">
    <source>
        <dbReference type="ARBA" id="ARBA00004141"/>
    </source>
</evidence>
<evidence type="ECO:0000256" key="6">
    <source>
        <dbReference type="RuleBase" id="RU363041"/>
    </source>
</evidence>
<dbReference type="RefSeq" id="WP_166254099.1">
    <property type="nucleotide sequence ID" value="NZ_JAAMOW010000003.1"/>
</dbReference>
<evidence type="ECO:0000256" key="2">
    <source>
        <dbReference type="ARBA" id="ARBA00009142"/>
    </source>
</evidence>
<sequence length="262" mass="27324">MHIDWSYSAAGLGIGFLVGLTGVGGGALMTPVLMLLFGVAPRTAVGTDLWVAAVTKLVGGTVHQHHGSVDWEVFRRLSAGSIPTAVLTLVWLHTSAVQSSQDARMMTALGVVLIVTAVATIFRQKVHAVGNRLRETMPTQFKLIQPALTVFAGAILGFLVTFTSVGAGALGAVMLLYLYPKRMKPAKLIGTDLVHAVPLTIVAGTGHLLLGNVNYVLMLTLLLGSVPGVIIGSFASSRAPENVIRAAIALALVASGIKMISL</sequence>
<keyword evidence="4 6" id="KW-1133">Transmembrane helix</keyword>
<evidence type="ECO:0000256" key="4">
    <source>
        <dbReference type="ARBA" id="ARBA00022989"/>
    </source>
</evidence>
<evidence type="ECO:0000256" key="5">
    <source>
        <dbReference type="ARBA" id="ARBA00023136"/>
    </source>
</evidence>
<dbReference type="Proteomes" id="UP000472676">
    <property type="component" value="Unassembled WGS sequence"/>
</dbReference>
<feature type="transmembrane region" description="Helical" evidence="6">
    <location>
        <begin position="215"/>
        <end position="235"/>
    </location>
</feature>
<comment type="caution">
    <text evidence="7">The sequence shown here is derived from an EMBL/GenBank/DDBJ whole genome shotgun (WGS) entry which is preliminary data.</text>
</comment>
<reference evidence="7 8" key="1">
    <citation type="journal article" date="2014" name="Int. J. Syst. Evol. Microbiol.">
        <title>Solimonas terrae sp. nov., isolated from soil.</title>
        <authorList>
            <person name="Kim S.J."/>
            <person name="Moon J.Y."/>
            <person name="Weon H.Y."/>
            <person name="Ahn J.H."/>
            <person name="Chen W.M."/>
            <person name="Kwon S.W."/>
        </authorList>
    </citation>
    <scope>NUCLEOTIDE SEQUENCE [LARGE SCALE GENOMIC DNA]</scope>
    <source>
        <strain evidence="7 8">KIS83-12</strain>
    </source>
</reference>
<organism evidence="7 8">
    <name type="scientific">Solimonas terrae</name>
    <dbReference type="NCBI Taxonomy" id="1396819"/>
    <lineage>
        <taxon>Bacteria</taxon>
        <taxon>Pseudomonadati</taxon>
        <taxon>Pseudomonadota</taxon>
        <taxon>Gammaproteobacteria</taxon>
        <taxon>Nevskiales</taxon>
        <taxon>Nevskiaceae</taxon>
        <taxon>Solimonas</taxon>
    </lineage>
</organism>
<feature type="transmembrane region" description="Helical" evidence="6">
    <location>
        <begin position="105"/>
        <end position="123"/>
    </location>
</feature>
<dbReference type="PANTHER" id="PTHR43701">
    <property type="entry name" value="MEMBRANE TRANSPORTER PROTEIN MJ0441-RELATED"/>
    <property type="match status" value="1"/>
</dbReference>
<accession>A0A6M2BR26</accession>
<feature type="transmembrane region" description="Helical" evidence="6">
    <location>
        <begin position="73"/>
        <end position="93"/>
    </location>
</feature>
<gene>
    <name evidence="7" type="ORF">G7Y85_07150</name>
</gene>
<feature type="transmembrane region" description="Helical" evidence="6">
    <location>
        <begin position="12"/>
        <end position="40"/>
    </location>
</feature>
<protein>
    <recommendedName>
        <fullName evidence="6">Probable membrane transporter protein</fullName>
    </recommendedName>
</protein>
<evidence type="ECO:0000313" key="8">
    <source>
        <dbReference type="Proteomes" id="UP000472676"/>
    </source>
</evidence>
<feature type="transmembrane region" description="Helical" evidence="6">
    <location>
        <begin position="188"/>
        <end position="209"/>
    </location>
</feature>
<feature type="transmembrane region" description="Helical" evidence="6">
    <location>
        <begin position="143"/>
        <end position="176"/>
    </location>
</feature>
<dbReference type="AlphaFoldDB" id="A0A6M2BR26"/>
<dbReference type="Pfam" id="PF01925">
    <property type="entry name" value="TauE"/>
    <property type="match status" value="1"/>
</dbReference>
<dbReference type="GO" id="GO:0005886">
    <property type="term" value="C:plasma membrane"/>
    <property type="evidence" value="ECO:0007669"/>
    <property type="project" value="UniProtKB-SubCell"/>
</dbReference>
<keyword evidence="6" id="KW-1003">Cell membrane</keyword>
<evidence type="ECO:0000256" key="3">
    <source>
        <dbReference type="ARBA" id="ARBA00022692"/>
    </source>
</evidence>
<dbReference type="InterPro" id="IPR002781">
    <property type="entry name" value="TM_pro_TauE-like"/>
</dbReference>